<keyword evidence="11" id="KW-0411">Iron-sulfur</keyword>
<evidence type="ECO:0000313" key="17">
    <source>
        <dbReference type="Proteomes" id="UP001243623"/>
    </source>
</evidence>
<dbReference type="SMART" id="SM00478">
    <property type="entry name" value="ENDO3c"/>
    <property type="match status" value="1"/>
</dbReference>
<dbReference type="Pfam" id="PF00633">
    <property type="entry name" value="HHH"/>
    <property type="match status" value="1"/>
</dbReference>
<dbReference type="EC" id="3.2.2.31" evidence="4 14"/>
<protein>
    <recommendedName>
        <fullName evidence="5 14">Adenine DNA glycosylase</fullName>
        <ecNumber evidence="4 14">3.2.2.31</ecNumber>
    </recommendedName>
</protein>
<evidence type="ECO:0000256" key="2">
    <source>
        <dbReference type="ARBA" id="ARBA00002933"/>
    </source>
</evidence>
<keyword evidence="17" id="KW-1185">Reference proteome</keyword>
<dbReference type="GO" id="GO:0034039">
    <property type="term" value="F:8-oxo-7,8-dihydroguanine DNA N-glycosylase activity"/>
    <property type="evidence" value="ECO:0007669"/>
    <property type="project" value="TreeGrafter"/>
</dbReference>
<accession>A0A9Y2EQC2</accession>
<keyword evidence="6" id="KW-0004">4Fe-4S</keyword>
<dbReference type="SUPFAM" id="SSF55811">
    <property type="entry name" value="Nudix"/>
    <property type="match status" value="1"/>
</dbReference>
<feature type="domain" description="HhH-GPD" evidence="15">
    <location>
        <begin position="45"/>
        <end position="196"/>
    </location>
</feature>
<keyword evidence="13 14" id="KW-0326">Glycosidase</keyword>
<dbReference type="Pfam" id="PF14815">
    <property type="entry name" value="NUDIX_4"/>
    <property type="match status" value="1"/>
</dbReference>
<keyword evidence="9" id="KW-0378">Hydrolase</keyword>
<evidence type="ECO:0000256" key="5">
    <source>
        <dbReference type="ARBA" id="ARBA00022023"/>
    </source>
</evidence>
<dbReference type="InterPro" id="IPR029119">
    <property type="entry name" value="MutY_C"/>
</dbReference>
<gene>
    <name evidence="16" type="primary">mutY</name>
    <name evidence="16" type="ORF">P3F81_07910</name>
</gene>
<dbReference type="CDD" id="cd00056">
    <property type="entry name" value="ENDO3c"/>
    <property type="match status" value="1"/>
</dbReference>
<dbReference type="Pfam" id="PF00730">
    <property type="entry name" value="HhH-GPD"/>
    <property type="match status" value="1"/>
</dbReference>
<dbReference type="PANTHER" id="PTHR42944:SF1">
    <property type="entry name" value="ADENINE DNA GLYCOSYLASE"/>
    <property type="match status" value="1"/>
</dbReference>
<sequence length="349" mass="39960">MQTNSTTMILKEIVTPLLRWYHSHARILPWRENPNPYFVWISEIMLQQTRVEAVKPYFDRFISALPTVESLAEVPENELLKLWEGLGYYNRARNLQKSAQEIVINHDGKLPANYKKLLSLPGIGPYTAGAIASIAYQIPVPAVDGNVLRVITRLLASRDDIMKEKTRKKIESYLAQVIPANEAGNFNQSLMELGATVCLPKGAAKCYSCPLKQICLSFAEDCISEIPVKTPKKTKRIESYTMLRLQYENKIALQKRPSTGLLASLWELPHLDNHMGQAQIIHYLQEKNYKVKNITPLPPSKHIFTHIEWHMIGYYIELEQIPAKSNYHWISPQNLIDDYAIPTAFKGYL</sequence>
<dbReference type="InterPro" id="IPR000445">
    <property type="entry name" value="HhH_motif"/>
</dbReference>
<evidence type="ECO:0000256" key="1">
    <source>
        <dbReference type="ARBA" id="ARBA00000843"/>
    </source>
</evidence>
<comment type="similarity">
    <text evidence="3 14">Belongs to the Nth/MutY family.</text>
</comment>
<dbReference type="Gene3D" id="1.10.1670.10">
    <property type="entry name" value="Helix-hairpin-Helix base-excision DNA repair enzymes (C-terminal)"/>
    <property type="match status" value="1"/>
</dbReference>
<dbReference type="NCBIfam" id="TIGR01084">
    <property type="entry name" value="mutY"/>
    <property type="match status" value="1"/>
</dbReference>
<keyword evidence="8 14" id="KW-0227">DNA damage</keyword>
<reference evidence="16" key="1">
    <citation type="submission" date="2023-03" db="EMBL/GenBank/DDBJ databases">
        <title>Selenobaculum gbiensis gen. nov. sp. nov., a new bacterium isolated from the gut microbiota of IBD patient.</title>
        <authorList>
            <person name="Yeo S."/>
            <person name="Park H."/>
            <person name="Huh C.S."/>
        </authorList>
    </citation>
    <scope>NUCLEOTIDE SEQUENCE</scope>
    <source>
        <strain evidence="16">ICN-92133</strain>
    </source>
</reference>
<evidence type="ECO:0000256" key="8">
    <source>
        <dbReference type="ARBA" id="ARBA00022763"/>
    </source>
</evidence>
<dbReference type="InterPro" id="IPR011257">
    <property type="entry name" value="DNA_glycosylase"/>
</dbReference>
<comment type="cofactor">
    <cofactor evidence="14">
        <name>[4Fe-4S] cluster</name>
        <dbReference type="ChEBI" id="CHEBI:49883"/>
    </cofactor>
    <text evidence="14">Binds 1 [4Fe-4S] cluster.</text>
</comment>
<keyword evidence="10 14" id="KW-0408">Iron</keyword>
<keyword evidence="12" id="KW-0234">DNA repair</keyword>
<dbReference type="Gene3D" id="3.90.79.10">
    <property type="entry name" value="Nucleoside Triphosphate Pyrophosphohydrolase"/>
    <property type="match status" value="1"/>
</dbReference>
<comment type="catalytic activity">
    <reaction evidence="1 14">
        <text>Hydrolyzes free adenine bases from 7,8-dihydro-8-oxoguanine:adenine mismatched double-stranded DNA, leaving an apurinic site.</text>
        <dbReference type="EC" id="3.2.2.31"/>
    </reaction>
</comment>
<dbReference type="GO" id="GO:0032357">
    <property type="term" value="F:oxidized purine DNA binding"/>
    <property type="evidence" value="ECO:0007669"/>
    <property type="project" value="TreeGrafter"/>
</dbReference>
<dbReference type="GO" id="GO:0006284">
    <property type="term" value="P:base-excision repair"/>
    <property type="evidence" value="ECO:0007669"/>
    <property type="project" value="UniProtKB-UniRule"/>
</dbReference>
<evidence type="ECO:0000256" key="12">
    <source>
        <dbReference type="ARBA" id="ARBA00023204"/>
    </source>
</evidence>
<dbReference type="GO" id="GO:0051539">
    <property type="term" value="F:4 iron, 4 sulfur cluster binding"/>
    <property type="evidence" value="ECO:0007669"/>
    <property type="project" value="UniProtKB-UniRule"/>
</dbReference>
<dbReference type="InterPro" id="IPR005760">
    <property type="entry name" value="A/G_AdeGlyc_MutY"/>
</dbReference>
<evidence type="ECO:0000256" key="6">
    <source>
        <dbReference type="ARBA" id="ARBA00022485"/>
    </source>
</evidence>
<evidence type="ECO:0000256" key="3">
    <source>
        <dbReference type="ARBA" id="ARBA00008343"/>
    </source>
</evidence>
<dbReference type="InterPro" id="IPR003265">
    <property type="entry name" value="HhH-GPD_domain"/>
</dbReference>
<evidence type="ECO:0000259" key="15">
    <source>
        <dbReference type="SMART" id="SM00478"/>
    </source>
</evidence>
<proteinExistence type="inferred from homology"/>
<dbReference type="PANTHER" id="PTHR42944">
    <property type="entry name" value="ADENINE DNA GLYCOSYLASE"/>
    <property type="match status" value="1"/>
</dbReference>
<dbReference type="GO" id="GO:0046872">
    <property type="term" value="F:metal ion binding"/>
    <property type="evidence" value="ECO:0007669"/>
    <property type="project" value="UniProtKB-UniRule"/>
</dbReference>
<evidence type="ECO:0000256" key="14">
    <source>
        <dbReference type="RuleBase" id="RU365096"/>
    </source>
</evidence>
<evidence type="ECO:0000256" key="4">
    <source>
        <dbReference type="ARBA" id="ARBA00012045"/>
    </source>
</evidence>
<evidence type="ECO:0000256" key="10">
    <source>
        <dbReference type="ARBA" id="ARBA00023004"/>
    </source>
</evidence>
<evidence type="ECO:0000256" key="7">
    <source>
        <dbReference type="ARBA" id="ARBA00022723"/>
    </source>
</evidence>
<dbReference type="EMBL" id="CP120678">
    <property type="protein sequence ID" value="WIW69842.1"/>
    <property type="molecule type" value="Genomic_DNA"/>
</dbReference>
<evidence type="ECO:0000256" key="9">
    <source>
        <dbReference type="ARBA" id="ARBA00022801"/>
    </source>
</evidence>
<dbReference type="InterPro" id="IPR023170">
    <property type="entry name" value="HhH_base_excis_C"/>
</dbReference>
<dbReference type="PROSITE" id="PS01155">
    <property type="entry name" value="ENDONUCLEASE_III_2"/>
    <property type="match status" value="1"/>
</dbReference>
<dbReference type="GO" id="GO:0035485">
    <property type="term" value="F:adenine/guanine mispair binding"/>
    <property type="evidence" value="ECO:0007669"/>
    <property type="project" value="TreeGrafter"/>
</dbReference>
<dbReference type="GO" id="GO:0006298">
    <property type="term" value="P:mismatch repair"/>
    <property type="evidence" value="ECO:0007669"/>
    <property type="project" value="TreeGrafter"/>
</dbReference>
<dbReference type="FunFam" id="1.10.340.30:FF:000002">
    <property type="entry name" value="Adenine DNA glycosylase"/>
    <property type="match status" value="1"/>
</dbReference>
<evidence type="ECO:0000256" key="13">
    <source>
        <dbReference type="ARBA" id="ARBA00023295"/>
    </source>
</evidence>
<dbReference type="RefSeq" id="WP_309320266.1">
    <property type="nucleotide sequence ID" value="NZ_CP120678.1"/>
</dbReference>
<dbReference type="Gene3D" id="1.10.340.30">
    <property type="entry name" value="Hypothetical protein, domain 2"/>
    <property type="match status" value="1"/>
</dbReference>
<dbReference type="Proteomes" id="UP001243623">
    <property type="component" value="Chromosome"/>
</dbReference>
<keyword evidence="7" id="KW-0479">Metal-binding</keyword>
<organism evidence="16 17">
    <name type="scientific">Selenobaculum gibii</name>
    <dbReference type="NCBI Taxonomy" id="3054208"/>
    <lineage>
        <taxon>Bacteria</taxon>
        <taxon>Bacillati</taxon>
        <taxon>Bacillota</taxon>
        <taxon>Negativicutes</taxon>
        <taxon>Selenomonadales</taxon>
        <taxon>Selenomonadaceae</taxon>
        <taxon>Selenobaculum</taxon>
    </lineage>
</organism>
<evidence type="ECO:0000256" key="11">
    <source>
        <dbReference type="ARBA" id="ARBA00023014"/>
    </source>
</evidence>
<dbReference type="AlphaFoldDB" id="A0A9Y2EQC2"/>
<evidence type="ECO:0000313" key="16">
    <source>
        <dbReference type="EMBL" id="WIW69842.1"/>
    </source>
</evidence>
<name>A0A9Y2EQC2_9FIRM</name>
<dbReference type="GO" id="GO:0000701">
    <property type="term" value="F:purine-specific mismatch base pair DNA N-glycosylase activity"/>
    <property type="evidence" value="ECO:0007669"/>
    <property type="project" value="UniProtKB-EC"/>
</dbReference>
<comment type="function">
    <text evidence="2">Adenine glycosylase active on G-A mispairs. MutY also corrects error-prone DNA synthesis past GO lesions which are due to the oxidatively damaged form of guanine: 7,8-dihydro-8-oxoguanine (8-oxo-dGTP).</text>
</comment>
<dbReference type="InterPro" id="IPR015797">
    <property type="entry name" value="NUDIX_hydrolase-like_dom_sf"/>
</dbReference>
<dbReference type="CDD" id="cd03431">
    <property type="entry name" value="NUDIX_DNA_Glycosylase_C-MutY"/>
    <property type="match status" value="1"/>
</dbReference>
<dbReference type="SUPFAM" id="SSF48150">
    <property type="entry name" value="DNA-glycosylase"/>
    <property type="match status" value="1"/>
</dbReference>
<dbReference type="KEGG" id="sgbi:P3F81_07910"/>
<dbReference type="InterPro" id="IPR044298">
    <property type="entry name" value="MIG/MutY"/>
</dbReference>
<dbReference type="InterPro" id="IPR004036">
    <property type="entry name" value="Endonuclease-III-like_CS2"/>
</dbReference>